<name>A0A4P6ENA0_9MICO</name>
<dbReference type="KEGG" id="xyl:ET495_14165"/>
<keyword evidence="3" id="KW-1185">Reference proteome</keyword>
<evidence type="ECO:0000313" key="2">
    <source>
        <dbReference type="EMBL" id="QAY64174.1"/>
    </source>
</evidence>
<dbReference type="AlphaFoldDB" id="A0A4P6ENA0"/>
<dbReference type="RefSeq" id="WP_129205329.1">
    <property type="nucleotide sequence ID" value="NZ_CP035495.1"/>
</dbReference>
<dbReference type="EMBL" id="CP035495">
    <property type="protein sequence ID" value="QAY64174.1"/>
    <property type="molecule type" value="Genomic_DNA"/>
</dbReference>
<feature type="region of interest" description="Disordered" evidence="1">
    <location>
        <begin position="122"/>
        <end position="169"/>
    </location>
</feature>
<organism evidence="2 3">
    <name type="scientific">Xylanimonas allomyrinae</name>
    <dbReference type="NCBI Taxonomy" id="2509459"/>
    <lineage>
        <taxon>Bacteria</taxon>
        <taxon>Bacillati</taxon>
        <taxon>Actinomycetota</taxon>
        <taxon>Actinomycetes</taxon>
        <taxon>Micrococcales</taxon>
        <taxon>Promicromonosporaceae</taxon>
        <taxon>Xylanimonas</taxon>
    </lineage>
</organism>
<reference evidence="2 3" key="1">
    <citation type="submission" date="2019-01" db="EMBL/GenBank/DDBJ databases">
        <title>Genome sequencing of strain 2JSPR-7.</title>
        <authorList>
            <person name="Heo J."/>
            <person name="Kim S.-J."/>
            <person name="Kim J.-S."/>
            <person name="Hong S.-B."/>
            <person name="Kwon S.-W."/>
        </authorList>
    </citation>
    <scope>NUCLEOTIDE SEQUENCE [LARGE SCALE GENOMIC DNA]</scope>
    <source>
        <strain evidence="2 3">2JSPR-7</strain>
    </source>
</reference>
<proteinExistence type="predicted"/>
<dbReference type="Proteomes" id="UP000291758">
    <property type="component" value="Chromosome"/>
</dbReference>
<accession>A0A4P6ENA0</accession>
<protein>
    <submittedName>
        <fullName evidence="2">Uncharacterized protein</fullName>
    </submittedName>
</protein>
<sequence>MTATPRLGLAPLTEVVAVWVDEGGPVAGWAGDLLGLGGAGVPLDGIQCDPAGGSRRPTPASGRPWTGSRRCAVVSAMPPSRMPVAVVAGDDLYSAVSGQPRLDDAGVPAGQDIDPAAAVRIDQDGRVDLPPPQREVIDPPGLIQPVRQTFGRVQRRDPEPSTRTATVST</sequence>
<gene>
    <name evidence="2" type="ORF">ET495_14165</name>
</gene>
<evidence type="ECO:0000256" key="1">
    <source>
        <dbReference type="SAM" id="MobiDB-lite"/>
    </source>
</evidence>
<evidence type="ECO:0000313" key="3">
    <source>
        <dbReference type="Proteomes" id="UP000291758"/>
    </source>
</evidence>